<dbReference type="RefSeq" id="XP_016628577.1">
    <property type="nucleotide sequence ID" value="XM_016780334.1"/>
</dbReference>
<comment type="similarity">
    <text evidence="6">Belongs to the cytochrome P450 family.</text>
</comment>
<sequence>MLPFYLLLILVLPFILLLFSFLRNQFFHPLRKFPGPFWAAHTDLWRVYHLCTKRMPDTMEKVHERYGPVVRVAPNELSFQGVEILDEVYKGGSKRFIKSNLYDGFTTFHPNSFGTRDEDLHAKRRRQMAHSFSIASLSQMESIFNRHLNNLINAIAAQGSKPFDLKNLIGYYAYDVMGELVFHTDFGSQDAQDPAQLPPINEHIFLGCLFGMLPSLLPYSMKLANYIPLPWLQNLLESRKQLRDRTSACVAHEMAREKISDKHSILTRLIRAKDPETGERLNEVAVSSEAFAFLVAGSHTTSGTLTLLFYHLLHNKSVADKLTKEITACVPFEDTAGDSLPAYAGLEAQLPYATACIRENFRISPVFTMPLPRTVCDPEGVVIEGVYVPPGTNVSMVNQVIHHNASVWGMDHDVFRPERWLDPAKPLSPNDLAPFGAGHRACIGRNVAMMSIVKVLTALWRRFELEVLDPAEELIVESVGIGEKQGPLMVRAKLRAE</sequence>
<gene>
    <name evidence="8" type="ORF">Z520_09840</name>
</gene>
<feature type="transmembrane region" description="Helical" evidence="7">
    <location>
        <begin position="6"/>
        <end position="22"/>
    </location>
</feature>
<dbReference type="InterPro" id="IPR036396">
    <property type="entry name" value="Cyt_P450_sf"/>
</dbReference>
<dbReference type="GO" id="GO:0004497">
    <property type="term" value="F:monooxygenase activity"/>
    <property type="evidence" value="ECO:0007669"/>
    <property type="project" value="UniProtKB-KW"/>
</dbReference>
<dbReference type="Proteomes" id="UP000053411">
    <property type="component" value="Unassembled WGS sequence"/>
</dbReference>
<dbReference type="InterPro" id="IPR002401">
    <property type="entry name" value="Cyt_P450_E_grp-I"/>
</dbReference>
<dbReference type="EMBL" id="KN848087">
    <property type="protein sequence ID" value="KIX94454.1"/>
    <property type="molecule type" value="Genomic_DNA"/>
</dbReference>
<evidence type="ECO:0000313" key="9">
    <source>
        <dbReference type="Proteomes" id="UP000053411"/>
    </source>
</evidence>
<keyword evidence="3 6" id="KW-0560">Oxidoreductase</keyword>
<evidence type="ECO:0000256" key="1">
    <source>
        <dbReference type="ARBA" id="ARBA00001971"/>
    </source>
</evidence>
<dbReference type="GO" id="GO:0020037">
    <property type="term" value="F:heme binding"/>
    <property type="evidence" value="ECO:0007669"/>
    <property type="project" value="InterPro"/>
</dbReference>
<keyword evidence="7" id="KW-0472">Membrane</keyword>
<keyword evidence="7" id="KW-1133">Transmembrane helix</keyword>
<protein>
    <submittedName>
        <fullName evidence="8">Uncharacterized protein</fullName>
    </submittedName>
</protein>
<dbReference type="InterPro" id="IPR050121">
    <property type="entry name" value="Cytochrome_P450_monoxygenase"/>
</dbReference>
<dbReference type="PROSITE" id="PS00086">
    <property type="entry name" value="CYTOCHROME_P450"/>
    <property type="match status" value="1"/>
</dbReference>
<dbReference type="PANTHER" id="PTHR24305:SF103">
    <property type="entry name" value="P450, PUTATIVE (EUROFUNG)-RELATED"/>
    <property type="match status" value="1"/>
</dbReference>
<dbReference type="PRINTS" id="PR00463">
    <property type="entry name" value="EP450I"/>
</dbReference>
<dbReference type="AlphaFoldDB" id="A0A0D2JVB5"/>
<evidence type="ECO:0000256" key="4">
    <source>
        <dbReference type="ARBA" id="ARBA00023004"/>
    </source>
</evidence>
<dbReference type="InterPro" id="IPR001128">
    <property type="entry name" value="Cyt_P450"/>
</dbReference>
<evidence type="ECO:0000256" key="5">
    <source>
        <dbReference type="PIRSR" id="PIRSR602401-1"/>
    </source>
</evidence>
<keyword evidence="2 5" id="KW-0479">Metal-binding</keyword>
<dbReference type="PANTHER" id="PTHR24305">
    <property type="entry name" value="CYTOCHROME P450"/>
    <property type="match status" value="1"/>
</dbReference>
<dbReference type="GO" id="GO:0005506">
    <property type="term" value="F:iron ion binding"/>
    <property type="evidence" value="ECO:0007669"/>
    <property type="project" value="InterPro"/>
</dbReference>
<evidence type="ECO:0000256" key="3">
    <source>
        <dbReference type="ARBA" id="ARBA00023002"/>
    </source>
</evidence>
<keyword evidence="9" id="KW-1185">Reference proteome</keyword>
<evidence type="ECO:0000256" key="7">
    <source>
        <dbReference type="SAM" id="Phobius"/>
    </source>
</evidence>
<organism evidence="8 9">
    <name type="scientific">Fonsecaea multimorphosa CBS 102226</name>
    <dbReference type="NCBI Taxonomy" id="1442371"/>
    <lineage>
        <taxon>Eukaryota</taxon>
        <taxon>Fungi</taxon>
        <taxon>Dikarya</taxon>
        <taxon>Ascomycota</taxon>
        <taxon>Pezizomycotina</taxon>
        <taxon>Eurotiomycetes</taxon>
        <taxon>Chaetothyriomycetidae</taxon>
        <taxon>Chaetothyriales</taxon>
        <taxon>Herpotrichiellaceae</taxon>
        <taxon>Fonsecaea</taxon>
    </lineage>
</organism>
<keyword evidence="7" id="KW-0812">Transmembrane</keyword>
<comment type="cofactor">
    <cofactor evidence="1 5">
        <name>heme</name>
        <dbReference type="ChEBI" id="CHEBI:30413"/>
    </cofactor>
</comment>
<name>A0A0D2JVB5_9EURO</name>
<dbReference type="GeneID" id="27715586"/>
<reference evidence="8 9" key="1">
    <citation type="submission" date="2015-01" db="EMBL/GenBank/DDBJ databases">
        <title>The Genome Sequence of Fonsecaea multimorphosa CBS 102226.</title>
        <authorList>
            <consortium name="The Broad Institute Genomics Platform"/>
            <person name="Cuomo C."/>
            <person name="de Hoog S."/>
            <person name="Gorbushina A."/>
            <person name="Stielow B."/>
            <person name="Teixiera M."/>
            <person name="Abouelleil A."/>
            <person name="Chapman S.B."/>
            <person name="Priest M."/>
            <person name="Young S.K."/>
            <person name="Wortman J."/>
            <person name="Nusbaum C."/>
            <person name="Birren B."/>
        </authorList>
    </citation>
    <scope>NUCLEOTIDE SEQUENCE [LARGE SCALE GENOMIC DNA]</scope>
    <source>
        <strain evidence="8 9">CBS 102226</strain>
    </source>
</reference>
<dbReference type="PRINTS" id="PR00385">
    <property type="entry name" value="P450"/>
</dbReference>
<evidence type="ECO:0000313" key="8">
    <source>
        <dbReference type="EMBL" id="KIX94454.1"/>
    </source>
</evidence>
<keyword evidence="6" id="KW-0503">Monooxygenase</keyword>
<accession>A0A0D2JVB5</accession>
<feature type="binding site" description="axial binding residue" evidence="5">
    <location>
        <position position="442"/>
    </location>
    <ligand>
        <name>heme</name>
        <dbReference type="ChEBI" id="CHEBI:30413"/>
    </ligand>
    <ligandPart>
        <name>Fe</name>
        <dbReference type="ChEBI" id="CHEBI:18248"/>
    </ligandPart>
</feature>
<proteinExistence type="inferred from homology"/>
<dbReference type="Gene3D" id="1.10.630.10">
    <property type="entry name" value="Cytochrome P450"/>
    <property type="match status" value="1"/>
</dbReference>
<keyword evidence="4 5" id="KW-0408">Iron</keyword>
<keyword evidence="5 6" id="KW-0349">Heme</keyword>
<dbReference type="VEuPathDB" id="FungiDB:Z520_09840"/>
<dbReference type="InterPro" id="IPR017972">
    <property type="entry name" value="Cyt_P450_CS"/>
</dbReference>
<evidence type="ECO:0000256" key="2">
    <source>
        <dbReference type="ARBA" id="ARBA00022723"/>
    </source>
</evidence>
<dbReference type="OrthoDB" id="1470350at2759"/>
<dbReference type="STRING" id="1442371.A0A0D2JVB5"/>
<dbReference type="GO" id="GO:0016705">
    <property type="term" value="F:oxidoreductase activity, acting on paired donors, with incorporation or reduction of molecular oxygen"/>
    <property type="evidence" value="ECO:0007669"/>
    <property type="project" value="InterPro"/>
</dbReference>
<dbReference type="SUPFAM" id="SSF48264">
    <property type="entry name" value="Cytochrome P450"/>
    <property type="match status" value="1"/>
</dbReference>
<dbReference type="Pfam" id="PF00067">
    <property type="entry name" value="p450"/>
    <property type="match status" value="1"/>
</dbReference>
<evidence type="ECO:0000256" key="6">
    <source>
        <dbReference type="RuleBase" id="RU000461"/>
    </source>
</evidence>